<gene>
    <name evidence="1" type="ORF">P5673_020654</name>
</gene>
<protein>
    <submittedName>
        <fullName evidence="1">Uncharacterized protein</fullName>
    </submittedName>
</protein>
<dbReference type="EMBL" id="JARQWQ010000051">
    <property type="protein sequence ID" value="KAK2557173.1"/>
    <property type="molecule type" value="Genomic_DNA"/>
</dbReference>
<name>A0AAD9Q9L0_ACRCE</name>
<sequence length="97" mass="10992">MRFVIHCIGISEKADAITIVTMTLIEAPISCRYHIMKLNIRDSAIPSTKSTERKLIMFTSQHIYAKVFPNFKHSDFLSFSFNTAPTTKDTAPKKANI</sequence>
<evidence type="ECO:0000313" key="1">
    <source>
        <dbReference type="EMBL" id="KAK2557173.1"/>
    </source>
</evidence>
<dbReference type="AlphaFoldDB" id="A0AAD9Q9L0"/>
<organism evidence="1 2">
    <name type="scientific">Acropora cervicornis</name>
    <name type="common">Staghorn coral</name>
    <dbReference type="NCBI Taxonomy" id="6130"/>
    <lineage>
        <taxon>Eukaryota</taxon>
        <taxon>Metazoa</taxon>
        <taxon>Cnidaria</taxon>
        <taxon>Anthozoa</taxon>
        <taxon>Hexacorallia</taxon>
        <taxon>Scleractinia</taxon>
        <taxon>Astrocoeniina</taxon>
        <taxon>Acroporidae</taxon>
        <taxon>Acropora</taxon>
    </lineage>
</organism>
<reference evidence="1" key="1">
    <citation type="journal article" date="2023" name="G3 (Bethesda)">
        <title>Whole genome assembly and annotation of the endangered Caribbean coral Acropora cervicornis.</title>
        <authorList>
            <person name="Selwyn J.D."/>
            <person name="Vollmer S.V."/>
        </authorList>
    </citation>
    <scope>NUCLEOTIDE SEQUENCE</scope>
    <source>
        <strain evidence="1">K2</strain>
    </source>
</reference>
<accession>A0AAD9Q9L0</accession>
<evidence type="ECO:0000313" key="2">
    <source>
        <dbReference type="Proteomes" id="UP001249851"/>
    </source>
</evidence>
<comment type="caution">
    <text evidence="1">The sequence shown here is derived from an EMBL/GenBank/DDBJ whole genome shotgun (WGS) entry which is preliminary data.</text>
</comment>
<proteinExistence type="predicted"/>
<dbReference type="Proteomes" id="UP001249851">
    <property type="component" value="Unassembled WGS sequence"/>
</dbReference>
<reference evidence="1" key="2">
    <citation type="journal article" date="2023" name="Science">
        <title>Genomic signatures of disease resistance in endangered staghorn corals.</title>
        <authorList>
            <person name="Vollmer S.V."/>
            <person name="Selwyn J.D."/>
            <person name="Despard B.A."/>
            <person name="Roesel C.L."/>
        </authorList>
    </citation>
    <scope>NUCLEOTIDE SEQUENCE</scope>
    <source>
        <strain evidence="1">K2</strain>
    </source>
</reference>
<keyword evidence="2" id="KW-1185">Reference proteome</keyword>